<feature type="binding site" evidence="9">
    <location>
        <begin position="12"/>
        <end position="17"/>
    </location>
    <ligand>
        <name>ATP</name>
        <dbReference type="ChEBI" id="CHEBI:30616"/>
    </ligand>
</feature>
<dbReference type="PANTHER" id="PTHR43210">
    <property type="entry name" value="DETHIOBIOTIN SYNTHETASE"/>
    <property type="match status" value="1"/>
</dbReference>
<feature type="binding site" evidence="9">
    <location>
        <position position="41"/>
    </location>
    <ligand>
        <name>substrate</name>
    </ligand>
</feature>
<keyword evidence="7 9" id="KW-0460">Magnesium</keyword>
<comment type="subunit">
    <text evidence="9">Homodimer.</text>
</comment>
<feature type="binding site" evidence="9">
    <location>
        <begin position="204"/>
        <end position="206"/>
    </location>
    <ligand>
        <name>ATP</name>
        <dbReference type="ChEBI" id="CHEBI:30616"/>
    </ligand>
</feature>
<dbReference type="PANTHER" id="PTHR43210:SF2">
    <property type="entry name" value="ATP-DEPENDENT DETHIOBIOTIN SYNTHETASE BIOD 2"/>
    <property type="match status" value="1"/>
</dbReference>
<name>A0A0K9FBM7_9BACI</name>
<dbReference type="EMBL" id="LFXJ01000005">
    <property type="protein sequence ID" value="KMY31623.1"/>
    <property type="molecule type" value="Genomic_DNA"/>
</dbReference>
<reference evidence="11" key="1">
    <citation type="submission" date="2015-07" db="EMBL/GenBank/DDBJ databases">
        <authorList>
            <consortium name="Consortium for Microbial Forensics and Genomics (microFORGE)"/>
            <person name="Knight B.M."/>
            <person name="Roberts D.P."/>
            <person name="Lin D."/>
            <person name="Hari K."/>
            <person name="Fletcher J."/>
            <person name="Melcher U."/>
            <person name="Blagden T."/>
            <person name="Winegar R.A."/>
        </authorList>
    </citation>
    <scope>NUCLEOTIDE SEQUENCE [LARGE SCALE GENOMIC DNA]</scope>
    <source>
        <strain evidence="11">DSM 23493</strain>
    </source>
</reference>
<keyword evidence="5 9" id="KW-0093">Biotin biosynthesis</keyword>
<dbReference type="CDD" id="cd03109">
    <property type="entry name" value="DTBS"/>
    <property type="match status" value="1"/>
</dbReference>
<protein>
    <recommendedName>
        <fullName evidence="9">ATP-dependent dethiobiotin synthetase BioD</fullName>
        <ecNumber evidence="9">6.3.3.3</ecNumber>
    </recommendedName>
    <alternativeName>
        <fullName evidence="9">DTB synthetase</fullName>
        <shortName evidence="9">DTBS</shortName>
    </alternativeName>
    <alternativeName>
        <fullName evidence="9">Dethiobiotin synthase</fullName>
    </alternativeName>
</protein>
<comment type="caution">
    <text evidence="9">Lacks conserved residue(s) required for the propagation of feature annotation.</text>
</comment>
<comment type="function">
    <text evidence="9">Catalyzes a mechanistically unusual reaction, the ATP-dependent insertion of CO2 between the N7 and N8 nitrogen atoms of 7,8-diaminopelargonic acid (DAPA, also called 7,8-diammoniononanoate) to form a ureido ring.</text>
</comment>
<comment type="pathway">
    <text evidence="9">Cofactor biosynthesis; biotin biosynthesis; biotin from 7,8-diaminononanoate: step 1/2.</text>
</comment>
<dbReference type="Proteomes" id="UP000037326">
    <property type="component" value="Unassembled WGS sequence"/>
</dbReference>
<dbReference type="InterPro" id="IPR004472">
    <property type="entry name" value="DTB_synth_BioD"/>
</dbReference>
<comment type="catalytic activity">
    <reaction evidence="8">
        <text>(7R,8S)-8-amino-7-(carboxyamino)nonanoate + ATP = (4R,5S)-dethiobiotin + ADP + phosphate + H(+)</text>
        <dbReference type="Rhea" id="RHEA:63684"/>
        <dbReference type="ChEBI" id="CHEBI:15378"/>
        <dbReference type="ChEBI" id="CHEBI:30616"/>
        <dbReference type="ChEBI" id="CHEBI:43474"/>
        <dbReference type="ChEBI" id="CHEBI:149470"/>
        <dbReference type="ChEBI" id="CHEBI:149473"/>
        <dbReference type="ChEBI" id="CHEBI:456216"/>
    </reaction>
</comment>
<dbReference type="GO" id="GO:0009102">
    <property type="term" value="P:biotin biosynthetic process"/>
    <property type="evidence" value="ECO:0007669"/>
    <property type="project" value="UniProtKB-UniRule"/>
</dbReference>
<dbReference type="EC" id="6.3.3.3" evidence="9"/>
<keyword evidence="1 9" id="KW-0963">Cytoplasm</keyword>
<sequence>MQHFWVVGTDTDVGKTVITTLLMRQLQKHDLQVTPYKPVQTGEIKENGHCYYYDTAMYEKYSLQRLKQENLNGYSFKEAASPHFAAQLEGQQINVEYLLRQIQLLQKANDVVICEGAGGLFVPLDTYGEITLLDVIVQSKLPVVLVTRTTLGTINHTLLTLEALHARNVEVLGIVFNGDTGSQMEQDNVKTILQHHDLPYATIPKLGDISQIVDYSISHTSLFERLVKYETSIN</sequence>
<comment type="catalytic activity">
    <reaction evidence="9">
        <text>(7R,8S)-7,8-diammoniononanoate + CO2 + ATP = (4R,5S)-dethiobiotin + ADP + phosphate + 3 H(+)</text>
        <dbReference type="Rhea" id="RHEA:15805"/>
        <dbReference type="ChEBI" id="CHEBI:15378"/>
        <dbReference type="ChEBI" id="CHEBI:16526"/>
        <dbReference type="ChEBI" id="CHEBI:30616"/>
        <dbReference type="ChEBI" id="CHEBI:43474"/>
        <dbReference type="ChEBI" id="CHEBI:149469"/>
        <dbReference type="ChEBI" id="CHEBI:149473"/>
        <dbReference type="ChEBI" id="CHEBI:456216"/>
        <dbReference type="EC" id="6.3.3.3"/>
    </reaction>
</comment>
<dbReference type="UniPathway" id="UPA00078">
    <property type="reaction ID" value="UER00161"/>
</dbReference>
<evidence type="ECO:0000256" key="7">
    <source>
        <dbReference type="ARBA" id="ARBA00022842"/>
    </source>
</evidence>
<dbReference type="GO" id="GO:0004141">
    <property type="term" value="F:dethiobiotin synthase activity"/>
    <property type="evidence" value="ECO:0007669"/>
    <property type="project" value="UniProtKB-UniRule"/>
</dbReference>
<evidence type="ECO:0000256" key="4">
    <source>
        <dbReference type="ARBA" id="ARBA00022741"/>
    </source>
</evidence>
<comment type="cofactor">
    <cofactor evidence="9">
        <name>Mg(2+)</name>
        <dbReference type="ChEBI" id="CHEBI:18420"/>
    </cofactor>
</comment>
<evidence type="ECO:0000313" key="10">
    <source>
        <dbReference type="EMBL" id="KMY31623.1"/>
    </source>
</evidence>
<evidence type="ECO:0000313" key="11">
    <source>
        <dbReference type="Proteomes" id="UP000037326"/>
    </source>
</evidence>
<evidence type="ECO:0000256" key="6">
    <source>
        <dbReference type="ARBA" id="ARBA00022840"/>
    </source>
</evidence>
<accession>A0A0K9FBM7</accession>
<dbReference type="GO" id="GO:0000287">
    <property type="term" value="F:magnesium ion binding"/>
    <property type="evidence" value="ECO:0007669"/>
    <property type="project" value="UniProtKB-UniRule"/>
</dbReference>
<dbReference type="HAMAP" id="MF_00336">
    <property type="entry name" value="BioD"/>
    <property type="match status" value="1"/>
</dbReference>
<keyword evidence="2 9" id="KW-0436">Ligase</keyword>
<dbReference type="PIRSF" id="PIRSF006755">
    <property type="entry name" value="DTB_synth"/>
    <property type="match status" value="1"/>
</dbReference>
<keyword evidence="4 9" id="KW-0547">Nucleotide-binding</keyword>
<dbReference type="PATRIC" id="fig|582475.4.peg.489"/>
<dbReference type="Pfam" id="PF13500">
    <property type="entry name" value="AAA_26"/>
    <property type="match status" value="1"/>
</dbReference>
<gene>
    <name evidence="9" type="primary">bioD</name>
    <name evidence="10" type="ORF">ACZ11_05270</name>
</gene>
<evidence type="ECO:0000256" key="5">
    <source>
        <dbReference type="ARBA" id="ARBA00022756"/>
    </source>
</evidence>
<feature type="binding site" evidence="9">
    <location>
        <position position="54"/>
    </location>
    <ligand>
        <name>ATP</name>
        <dbReference type="ChEBI" id="CHEBI:30616"/>
    </ligand>
</feature>
<feature type="binding site" evidence="9">
    <location>
        <begin position="115"/>
        <end position="118"/>
    </location>
    <ligand>
        <name>ATP</name>
        <dbReference type="ChEBI" id="CHEBI:30616"/>
    </ligand>
</feature>
<keyword evidence="6 9" id="KW-0067">ATP-binding</keyword>
<dbReference type="RefSeq" id="WP_049664302.1">
    <property type="nucleotide sequence ID" value="NZ_LFXJ01000005.1"/>
</dbReference>
<comment type="similarity">
    <text evidence="9">Belongs to the dethiobiotin synthetase family.</text>
</comment>
<evidence type="ECO:0000256" key="8">
    <source>
        <dbReference type="ARBA" id="ARBA00047386"/>
    </source>
</evidence>
<feature type="binding site" evidence="9">
    <location>
        <position position="54"/>
    </location>
    <ligand>
        <name>Mg(2+)</name>
        <dbReference type="ChEBI" id="CHEBI:18420"/>
    </ligand>
</feature>
<feature type="active site" evidence="9">
    <location>
        <position position="37"/>
    </location>
</feature>
<feature type="binding site" evidence="9">
    <location>
        <position position="115"/>
    </location>
    <ligand>
        <name>Mg(2+)</name>
        <dbReference type="ChEBI" id="CHEBI:18420"/>
    </ligand>
</feature>
<dbReference type="SUPFAM" id="SSF52540">
    <property type="entry name" value="P-loop containing nucleoside triphosphate hydrolases"/>
    <property type="match status" value="1"/>
</dbReference>
<keyword evidence="3 9" id="KW-0479">Metal-binding</keyword>
<evidence type="ECO:0000256" key="2">
    <source>
        <dbReference type="ARBA" id="ARBA00022598"/>
    </source>
</evidence>
<evidence type="ECO:0000256" key="9">
    <source>
        <dbReference type="HAMAP-Rule" id="MF_00336"/>
    </source>
</evidence>
<evidence type="ECO:0000256" key="3">
    <source>
        <dbReference type="ARBA" id="ARBA00022723"/>
    </source>
</evidence>
<comment type="caution">
    <text evidence="10">The sequence shown here is derived from an EMBL/GenBank/DDBJ whole genome shotgun (WGS) entry which is preliminary data.</text>
</comment>
<dbReference type="NCBIfam" id="TIGR00347">
    <property type="entry name" value="bioD"/>
    <property type="match status" value="1"/>
</dbReference>
<dbReference type="Gene3D" id="3.40.50.300">
    <property type="entry name" value="P-loop containing nucleotide triphosphate hydrolases"/>
    <property type="match status" value="1"/>
</dbReference>
<organism evidence="10 11">
    <name type="scientific">Lysinibacillus xylanilyticus</name>
    <dbReference type="NCBI Taxonomy" id="582475"/>
    <lineage>
        <taxon>Bacteria</taxon>
        <taxon>Bacillati</taxon>
        <taxon>Bacillota</taxon>
        <taxon>Bacilli</taxon>
        <taxon>Bacillales</taxon>
        <taxon>Bacillaceae</taxon>
        <taxon>Lysinibacillus</taxon>
    </lineage>
</organism>
<dbReference type="AlphaFoldDB" id="A0A0K9FBM7"/>
<dbReference type="OrthoDB" id="9802097at2"/>
<dbReference type="GeneID" id="96597701"/>
<feature type="binding site" evidence="9">
    <location>
        <position position="16"/>
    </location>
    <ligand>
        <name>Mg(2+)</name>
        <dbReference type="ChEBI" id="CHEBI:18420"/>
    </ligand>
</feature>
<dbReference type="InterPro" id="IPR027417">
    <property type="entry name" value="P-loop_NTPase"/>
</dbReference>
<proteinExistence type="inferred from homology"/>
<evidence type="ECO:0000256" key="1">
    <source>
        <dbReference type="ARBA" id="ARBA00022490"/>
    </source>
</evidence>
<dbReference type="GO" id="GO:0005524">
    <property type="term" value="F:ATP binding"/>
    <property type="evidence" value="ECO:0007669"/>
    <property type="project" value="UniProtKB-UniRule"/>
</dbReference>
<comment type="subcellular location">
    <subcellularLocation>
        <location evidence="9">Cytoplasm</location>
    </subcellularLocation>
</comment>
<dbReference type="GO" id="GO:0005829">
    <property type="term" value="C:cytosol"/>
    <property type="evidence" value="ECO:0007669"/>
    <property type="project" value="TreeGrafter"/>
</dbReference>